<organism evidence="2 3">
    <name type="scientific">Virgibacillus indicus</name>
    <dbReference type="NCBI Taxonomy" id="2024554"/>
    <lineage>
        <taxon>Bacteria</taxon>
        <taxon>Bacillati</taxon>
        <taxon>Bacillota</taxon>
        <taxon>Bacilli</taxon>
        <taxon>Bacillales</taxon>
        <taxon>Bacillaceae</taxon>
        <taxon>Virgibacillus</taxon>
    </lineage>
</organism>
<dbReference type="EMBL" id="NPMS01000002">
    <property type="protein sequence ID" value="OZU89314.1"/>
    <property type="molecule type" value="Genomic_DNA"/>
</dbReference>
<accession>A0A265NCW7</accession>
<feature type="transmembrane region" description="Helical" evidence="1">
    <location>
        <begin position="6"/>
        <end position="22"/>
    </location>
</feature>
<evidence type="ECO:0000256" key="1">
    <source>
        <dbReference type="SAM" id="Phobius"/>
    </source>
</evidence>
<name>A0A265NCW7_9BACI</name>
<gene>
    <name evidence="2" type="ORF">CIL03_06235</name>
</gene>
<keyword evidence="3" id="KW-1185">Reference proteome</keyword>
<feature type="transmembrane region" description="Helical" evidence="1">
    <location>
        <begin position="65"/>
        <end position="91"/>
    </location>
</feature>
<comment type="caution">
    <text evidence="2">The sequence shown here is derived from an EMBL/GenBank/DDBJ whole genome shotgun (WGS) entry which is preliminary data.</text>
</comment>
<dbReference type="AlphaFoldDB" id="A0A265NCW7"/>
<keyword evidence="1" id="KW-0472">Membrane</keyword>
<keyword evidence="1" id="KW-0812">Transmembrane</keyword>
<proteinExistence type="predicted"/>
<keyword evidence="1" id="KW-1133">Transmembrane helix</keyword>
<protein>
    <submittedName>
        <fullName evidence="2">Uncharacterized protein</fullName>
    </submittedName>
</protein>
<dbReference type="Proteomes" id="UP000216498">
    <property type="component" value="Unassembled WGS sequence"/>
</dbReference>
<reference evidence="2 3" key="1">
    <citation type="submission" date="2017-08" db="EMBL/GenBank/DDBJ databases">
        <title>Virgibacillus indicus sp. nov. and Virgibacillus profoundi sp. nov, two moderately halophilic bacteria isolated from marine sediment by using the Microfluidic Streak Plate.</title>
        <authorList>
            <person name="Xu B."/>
            <person name="Hu B."/>
            <person name="Wang J."/>
            <person name="Zhu Y."/>
            <person name="Huang L."/>
            <person name="Du W."/>
            <person name="Huang Y."/>
        </authorList>
    </citation>
    <scope>NUCLEOTIDE SEQUENCE [LARGE SCALE GENOMIC DNA]</scope>
    <source>
        <strain evidence="2 3">IO3-P2-C2</strain>
    </source>
</reference>
<evidence type="ECO:0000313" key="2">
    <source>
        <dbReference type="EMBL" id="OZU89314.1"/>
    </source>
</evidence>
<evidence type="ECO:0000313" key="3">
    <source>
        <dbReference type="Proteomes" id="UP000216498"/>
    </source>
</evidence>
<sequence length="107" mass="11587">MSDNLSLIIILGAILYLIIKNKDTLKKLTVIQNIGVAISFLVIIGAGAAFTFMASNWLAVNVENMIIRILLAVPIIIVLLSVTLAVYFAAINKITNGAFAKGRKEEK</sequence>
<feature type="transmembrane region" description="Helical" evidence="1">
    <location>
        <begin position="34"/>
        <end position="59"/>
    </location>
</feature>
<dbReference type="RefSeq" id="WP_094884715.1">
    <property type="nucleotide sequence ID" value="NZ_NPMS01000002.1"/>
</dbReference>